<accession>A0A813HQB7</accession>
<feature type="chain" id="PRO_5032995563" evidence="2">
    <location>
        <begin position="21"/>
        <end position="1270"/>
    </location>
</feature>
<feature type="compositionally biased region" description="Low complexity" evidence="1">
    <location>
        <begin position="1102"/>
        <end position="1113"/>
    </location>
</feature>
<feature type="compositionally biased region" description="Acidic residues" evidence="1">
    <location>
        <begin position="1134"/>
        <end position="1168"/>
    </location>
</feature>
<protein>
    <submittedName>
        <fullName evidence="3">Uncharacterized protein</fullName>
    </submittedName>
</protein>
<feature type="signal peptide" evidence="2">
    <location>
        <begin position="1"/>
        <end position="20"/>
    </location>
</feature>
<keyword evidence="4" id="KW-1185">Reference proteome</keyword>
<feature type="region of interest" description="Disordered" evidence="1">
    <location>
        <begin position="910"/>
        <end position="940"/>
    </location>
</feature>
<dbReference type="Proteomes" id="UP000654075">
    <property type="component" value="Unassembled WGS sequence"/>
</dbReference>
<organism evidence="3 4">
    <name type="scientific">Polarella glacialis</name>
    <name type="common">Dinoflagellate</name>
    <dbReference type="NCBI Taxonomy" id="89957"/>
    <lineage>
        <taxon>Eukaryota</taxon>
        <taxon>Sar</taxon>
        <taxon>Alveolata</taxon>
        <taxon>Dinophyceae</taxon>
        <taxon>Suessiales</taxon>
        <taxon>Suessiaceae</taxon>
        <taxon>Polarella</taxon>
    </lineage>
</organism>
<evidence type="ECO:0000256" key="2">
    <source>
        <dbReference type="SAM" id="SignalP"/>
    </source>
</evidence>
<feature type="compositionally biased region" description="Acidic residues" evidence="1">
    <location>
        <begin position="1176"/>
        <end position="1194"/>
    </location>
</feature>
<feature type="region of interest" description="Disordered" evidence="1">
    <location>
        <begin position="1090"/>
        <end position="1113"/>
    </location>
</feature>
<sequence>MRPLFGWLMVIPSALWLTSASVPPACSLGGADRGLAACGSAAELEKSTLEDQVSLEEPEVSGLVQLKHHSGSRRRRAPAPPPAPPMYCGGTNTDCCQCLTAFPSSPGVAVFIDGDGPGLPGSNQYICTNGTEAYCPSYAACFQTLPWPGADLAAGCFQASSLPYQNSNLCQCVSPMAGSTSPGNGYVCSPGNEFSCGDGSWCFNAHQWYSNISDVSAGCSAGYITQGTGQCSILTGSAIAVGTAVFAFDRKVCERQCTTNILCTGYAYPIAGDCVLYQQQGLDLSGSANSAGDGHCYVKNGTSGTKQSITRSQRHGSPDSICTCDGYKKAEQYASWFTCDDGTSNECPQAETCQSTRTFVKSDFAAVCSSQPHCECDSMANGGGGGCGMNPYYPQSNFSCPVDEHCSSLMPFPQGMNPCSPGNIAYCDRPDSVSARHVLAVQELPEAQTFFSDAVVTHVLVDGGFNACGGQTSDWTLATLNDMYPAPWYVDPTYGAGVCYVGNNGGAKACAKLCAAIDGCNFFSTSTTEDCYACFVYPSCSSPIQVSPYEYSVYQLKTDGMSNKIGYRQLSGDCPGNNIQVFADTGMTCVEKCNSDRLCRGFSEDATSCITKSAQCSVPTDDGWIFYAKIPAGYEVVYQKIELDETKNWAPFPDGAVKISTGSRRQVVGRKSPHRFCMTTNVTAYPQCADCPGGEKCYGNVAVHLGPYVFAPPMAYDDTAGPAGQLGEGSMAEAAPLLCFSPPGPCFCSAPFSSPGFFCNSGQTGSCPSGTSCISTSGFYVNTSGFIVNTGNPAPCGQTRADEARAGLSEDDAQARAQEALSAARAKGGKKMDPIMKKLARNVLKQLKPRLGGRWNALKLKVRSLEDFLALRKRTWELKVHSKANRTRSGGVEGNRIRVEEEDLGVEGSLPVQQDPQLNSNKPGSWQINGGDVGGGSSKVGVDKSSSKLSNFTDGWLDPSFEASISYIPSMQVTAYPPLFCLSFDPFSITFELGLKYDDWKHMSKTSYAKGVPFLSRSFYPGKNNNEHAFDLAEEMSLNPLNYLKIRGIRARVTVGLHADIGVDGQVVISLGVFMDVIPKYCTAVSQAHGEEDGAGTGTHPAADAAGEHAATSAAAILQRDTRVSKARGCDCDKGDDEDDEDEDEDPEEEHHDEEEEDDEAEQQESESAEVNSGAEEGEEAEESSSELGEDIAADDSVTTIVEGTEAGNAVADSDGVAEVAPDASEAAATSEGVEGADATAEVAADAAGEAAGDAGLEIGLDVGLDCLLL</sequence>
<name>A0A813HQB7_POLGL</name>
<reference evidence="3" key="1">
    <citation type="submission" date="2021-02" db="EMBL/GenBank/DDBJ databases">
        <authorList>
            <person name="Dougan E. K."/>
            <person name="Rhodes N."/>
            <person name="Thang M."/>
            <person name="Chan C."/>
        </authorList>
    </citation>
    <scope>NUCLEOTIDE SEQUENCE</scope>
</reference>
<evidence type="ECO:0000256" key="1">
    <source>
        <dbReference type="SAM" id="MobiDB-lite"/>
    </source>
</evidence>
<comment type="caution">
    <text evidence="3">The sequence shown here is derived from an EMBL/GenBank/DDBJ whole genome shotgun (WGS) entry which is preliminary data.</text>
</comment>
<feature type="region of interest" description="Disordered" evidence="1">
    <location>
        <begin position="1126"/>
        <end position="1198"/>
    </location>
</feature>
<keyword evidence="2" id="KW-0732">Signal</keyword>
<dbReference type="EMBL" id="CAJNNV010032351">
    <property type="protein sequence ID" value="CAE8639720.1"/>
    <property type="molecule type" value="Genomic_DNA"/>
</dbReference>
<dbReference type="AlphaFoldDB" id="A0A813HQB7"/>
<feature type="compositionally biased region" description="Polar residues" evidence="1">
    <location>
        <begin position="911"/>
        <end position="928"/>
    </location>
</feature>
<proteinExistence type="predicted"/>
<evidence type="ECO:0000313" key="4">
    <source>
        <dbReference type="Proteomes" id="UP000654075"/>
    </source>
</evidence>
<gene>
    <name evidence="3" type="ORF">PGLA1383_LOCUS54733</name>
</gene>
<evidence type="ECO:0000313" key="3">
    <source>
        <dbReference type="EMBL" id="CAE8639720.1"/>
    </source>
</evidence>